<dbReference type="GeneID" id="106815042"/>
<feature type="compositionally biased region" description="Basic and acidic residues" evidence="1">
    <location>
        <begin position="159"/>
        <end position="172"/>
    </location>
</feature>
<evidence type="ECO:0000313" key="3">
    <source>
        <dbReference type="RefSeq" id="XP_014674983.1"/>
    </source>
</evidence>
<dbReference type="RefSeq" id="XP_014674983.1">
    <property type="nucleotide sequence ID" value="XM_014819497.1"/>
</dbReference>
<feature type="compositionally biased region" description="Basic and acidic residues" evidence="1">
    <location>
        <begin position="137"/>
        <end position="150"/>
    </location>
</feature>
<sequence>MQHEKKKECEIYDHTTTAELSSSEEECGTDPLRKRKMKKKLYPGYQMGDVSFSEDIEKTKQVSDGKVLEEEVSLPCVPTKVNAAPEQIRGESKRIEDRSSVGVSRETAPIGRCSSGSRDWSKSRSVDRYTLRGSSGHQDRSKSRSVEDRFPVLSSGWRDMSKSRSIGRDRVHSGGSGRRDRSKSRSIGKDRVHSGGSVRRDRSKSRSIGRDIVHSGRSGRRDRSKSRSIGRDS</sequence>
<gene>
    <name evidence="3" type="primary">LOC106815042</name>
</gene>
<dbReference type="Proteomes" id="UP000695022">
    <property type="component" value="Unplaced"/>
</dbReference>
<feature type="compositionally biased region" description="Basic and acidic residues" evidence="1">
    <location>
        <begin position="119"/>
        <end position="130"/>
    </location>
</feature>
<feature type="compositionally biased region" description="Basic residues" evidence="1">
    <location>
        <begin position="217"/>
        <end position="233"/>
    </location>
</feature>
<evidence type="ECO:0000256" key="1">
    <source>
        <dbReference type="SAM" id="MobiDB-lite"/>
    </source>
</evidence>
<feature type="compositionally biased region" description="Basic and acidic residues" evidence="1">
    <location>
        <begin position="88"/>
        <end position="99"/>
    </location>
</feature>
<protein>
    <submittedName>
        <fullName evidence="3">Serine-arginine protein 55-like</fullName>
    </submittedName>
</protein>
<organism evidence="2 3">
    <name type="scientific">Priapulus caudatus</name>
    <name type="common">Priapulid worm</name>
    <dbReference type="NCBI Taxonomy" id="37621"/>
    <lineage>
        <taxon>Eukaryota</taxon>
        <taxon>Metazoa</taxon>
        <taxon>Ecdysozoa</taxon>
        <taxon>Scalidophora</taxon>
        <taxon>Priapulida</taxon>
        <taxon>Priapulimorpha</taxon>
        <taxon>Priapulimorphida</taxon>
        <taxon>Priapulidae</taxon>
        <taxon>Priapulus</taxon>
    </lineage>
</organism>
<name>A0ABM1ES12_PRICU</name>
<reference evidence="3" key="1">
    <citation type="submission" date="2025-08" db="UniProtKB">
        <authorList>
            <consortium name="RefSeq"/>
        </authorList>
    </citation>
    <scope>IDENTIFICATION</scope>
</reference>
<feature type="region of interest" description="Disordered" evidence="1">
    <location>
        <begin position="81"/>
        <end position="233"/>
    </location>
</feature>
<evidence type="ECO:0000313" key="2">
    <source>
        <dbReference type="Proteomes" id="UP000695022"/>
    </source>
</evidence>
<proteinExistence type="predicted"/>
<keyword evidence="2" id="KW-1185">Reference proteome</keyword>
<accession>A0ABM1ES12</accession>